<gene>
    <name evidence="2" type="ORF">POM88_054739</name>
</gene>
<keyword evidence="1" id="KW-1133">Transmembrane helix</keyword>
<dbReference type="Proteomes" id="UP001237642">
    <property type="component" value="Unassembled WGS sequence"/>
</dbReference>
<evidence type="ECO:0000256" key="1">
    <source>
        <dbReference type="SAM" id="Phobius"/>
    </source>
</evidence>
<feature type="transmembrane region" description="Helical" evidence="1">
    <location>
        <begin position="6"/>
        <end position="27"/>
    </location>
</feature>
<evidence type="ECO:0000313" key="2">
    <source>
        <dbReference type="EMBL" id="KAK1349814.1"/>
    </source>
</evidence>
<keyword evidence="1" id="KW-0472">Membrane</keyword>
<protein>
    <submittedName>
        <fullName evidence="2">Uncharacterized protein</fullName>
    </submittedName>
</protein>
<evidence type="ECO:0000313" key="3">
    <source>
        <dbReference type="Proteomes" id="UP001237642"/>
    </source>
</evidence>
<comment type="caution">
    <text evidence="2">The sequence shown here is derived from an EMBL/GenBank/DDBJ whole genome shotgun (WGS) entry which is preliminary data.</text>
</comment>
<organism evidence="2 3">
    <name type="scientific">Heracleum sosnowskyi</name>
    <dbReference type="NCBI Taxonomy" id="360622"/>
    <lineage>
        <taxon>Eukaryota</taxon>
        <taxon>Viridiplantae</taxon>
        <taxon>Streptophyta</taxon>
        <taxon>Embryophyta</taxon>
        <taxon>Tracheophyta</taxon>
        <taxon>Spermatophyta</taxon>
        <taxon>Magnoliopsida</taxon>
        <taxon>eudicotyledons</taxon>
        <taxon>Gunneridae</taxon>
        <taxon>Pentapetalae</taxon>
        <taxon>asterids</taxon>
        <taxon>campanulids</taxon>
        <taxon>Apiales</taxon>
        <taxon>Apiaceae</taxon>
        <taxon>Apioideae</taxon>
        <taxon>apioid superclade</taxon>
        <taxon>Tordylieae</taxon>
        <taxon>Tordyliinae</taxon>
        <taxon>Heracleum</taxon>
    </lineage>
</organism>
<reference evidence="2" key="2">
    <citation type="submission" date="2023-05" db="EMBL/GenBank/DDBJ databases">
        <authorList>
            <person name="Schelkunov M.I."/>
        </authorList>
    </citation>
    <scope>NUCLEOTIDE SEQUENCE</scope>
    <source>
        <strain evidence="2">Hsosn_3</strain>
        <tissue evidence="2">Leaf</tissue>
    </source>
</reference>
<sequence>MTAVIIYEAMIYTLILAFTNKLIYSLFSFMSEKIYYTFMDSVNAIKDSITRDVPFKKQRKVSKQMDSEHSQRSIWLQAAALGSNDGLVSATSLMMGTGFLKMEVKKIKRN</sequence>
<proteinExistence type="predicted"/>
<reference evidence="2" key="1">
    <citation type="submission" date="2023-02" db="EMBL/GenBank/DDBJ databases">
        <title>Genome of toxic invasive species Heracleum sosnowskyi carries increased number of genes despite the absence of recent whole-genome duplications.</title>
        <authorList>
            <person name="Schelkunov M."/>
            <person name="Shtratnikova V."/>
            <person name="Makarenko M."/>
            <person name="Klepikova A."/>
            <person name="Omelchenko D."/>
            <person name="Novikova G."/>
            <person name="Obukhova E."/>
            <person name="Bogdanov V."/>
            <person name="Penin A."/>
            <person name="Logacheva M."/>
        </authorList>
    </citation>
    <scope>NUCLEOTIDE SEQUENCE</scope>
    <source>
        <strain evidence="2">Hsosn_3</strain>
        <tissue evidence="2">Leaf</tissue>
    </source>
</reference>
<keyword evidence="3" id="KW-1185">Reference proteome</keyword>
<name>A0AAD8GM64_9APIA</name>
<dbReference type="AlphaFoldDB" id="A0AAD8GM64"/>
<keyword evidence="1" id="KW-0812">Transmembrane</keyword>
<dbReference type="EMBL" id="JAUIZM010000079">
    <property type="protein sequence ID" value="KAK1349814.1"/>
    <property type="molecule type" value="Genomic_DNA"/>
</dbReference>
<accession>A0AAD8GM64</accession>